<dbReference type="Gene3D" id="3.40.50.1820">
    <property type="entry name" value="alpha/beta hydrolase"/>
    <property type="match status" value="1"/>
</dbReference>
<comment type="caution">
    <text evidence="2">The sequence shown here is derived from an EMBL/GenBank/DDBJ whole genome shotgun (WGS) entry which is preliminary data.</text>
</comment>
<reference evidence="3" key="1">
    <citation type="journal article" date="2019" name="Int. J. Syst. Evol. Microbiol.">
        <title>The Global Catalogue of Microorganisms (GCM) 10K type strain sequencing project: providing services to taxonomists for standard genome sequencing and annotation.</title>
        <authorList>
            <consortium name="The Broad Institute Genomics Platform"/>
            <consortium name="The Broad Institute Genome Sequencing Center for Infectious Disease"/>
            <person name="Wu L."/>
            <person name="Ma J."/>
        </authorList>
    </citation>
    <scope>NUCLEOTIDE SEQUENCE [LARGE SCALE GENOMIC DNA]</scope>
    <source>
        <strain evidence="3">CGMCC 1.12664</strain>
    </source>
</reference>
<dbReference type="Proteomes" id="UP000612855">
    <property type="component" value="Unassembled WGS sequence"/>
</dbReference>
<dbReference type="InterPro" id="IPR029058">
    <property type="entry name" value="AB_hydrolase_fold"/>
</dbReference>
<dbReference type="AlphaFoldDB" id="A0A917EEY7"/>
<dbReference type="EMBL" id="BMFJ01000001">
    <property type="protein sequence ID" value="GGE34130.1"/>
    <property type="molecule type" value="Genomic_DNA"/>
</dbReference>
<name>A0A917EEY7_9RHOB</name>
<gene>
    <name evidence="2" type="ORF">GCM10011360_22490</name>
</gene>
<dbReference type="RefSeq" id="WP_188477776.1">
    <property type="nucleotide sequence ID" value="NZ_BMFJ01000001.1"/>
</dbReference>
<dbReference type="InterPro" id="IPR050266">
    <property type="entry name" value="AB_hydrolase_sf"/>
</dbReference>
<organism evidence="2 3">
    <name type="scientific">Primorskyibacter flagellatus</name>
    <dbReference type="NCBI Taxonomy" id="1387277"/>
    <lineage>
        <taxon>Bacteria</taxon>
        <taxon>Pseudomonadati</taxon>
        <taxon>Pseudomonadota</taxon>
        <taxon>Alphaproteobacteria</taxon>
        <taxon>Rhodobacterales</taxon>
        <taxon>Roseobacteraceae</taxon>
        <taxon>Primorskyibacter</taxon>
    </lineage>
</organism>
<dbReference type="PANTHER" id="PTHR43798">
    <property type="entry name" value="MONOACYLGLYCEROL LIPASE"/>
    <property type="match status" value="1"/>
</dbReference>
<feature type="domain" description="AB hydrolase-1" evidence="1">
    <location>
        <begin position="53"/>
        <end position="217"/>
    </location>
</feature>
<evidence type="ECO:0000313" key="3">
    <source>
        <dbReference type="Proteomes" id="UP000612855"/>
    </source>
</evidence>
<keyword evidence="2" id="KW-0378">Hydrolase</keyword>
<dbReference type="SUPFAM" id="SSF53474">
    <property type="entry name" value="alpha/beta-Hydrolases"/>
    <property type="match status" value="1"/>
</dbReference>
<dbReference type="PRINTS" id="PR00111">
    <property type="entry name" value="ABHYDROLASE"/>
</dbReference>
<dbReference type="GO" id="GO:0016787">
    <property type="term" value="F:hydrolase activity"/>
    <property type="evidence" value="ECO:0007669"/>
    <property type="project" value="UniProtKB-KW"/>
</dbReference>
<dbReference type="Pfam" id="PF00561">
    <property type="entry name" value="Abhydrolase_1"/>
    <property type="match status" value="1"/>
</dbReference>
<proteinExistence type="predicted"/>
<protein>
    <submittedName>
        <fullName evidence="2">Hydrolase</fullName>
    </submittedName>
</protein>
<evidence type="ECO:0000313" key="2">
    <source>
        <dbReference type="EMBL" id="GGE34130.1"/>
    </source>
</evidence>
<dbReference type="InterPro" id="IPR000073">
    <property type="entry name" value="AB_hydrolase_1"/>
</dbReference>
<evidence type="ECO:0000259" key="1">
    <source>
        <dbReference type="Pfam" id="PF00561"/>
    </source>
</evidence>
<accession>A0A917EEY7</accession>
<keyword evidence="3" id="KW-1185">Reference proteome</keyword>
<sequence length="235" mass="25641">MSVPIVFLPGYLSDQRLFLAQAFALSRDHIVIHAPLIGERCEEMASALLPNLPPRFVLVGASLGGTVALDILRKAPERVKRLCLISTDVFPDPPQVSADREPLLIRARAGRLEEAIRATLPSETLAPGPARAGVVEYYTEMAMERGLSGFQTHTRALQRRKDHQSTLYRATCPVQIIAGRHDTLVTPKRQAFMAELAPLSSYACLDSCGHLPTLEDPLAVSDVLADWLETVPAAA</sequence>